<dbReference type="Proteomes" id="UP000004508">
    <property type="component" value="Unassembled WGS sequence"/>
</dbReference>
<proteinExistence type="predicted"/>
<protein>
    <submittedName>
        <fullName evidence="1">Uncharacterized protein</fullName>
    </submittedName>
</protein>
<dbReference type="AlphaFoldDB" id="D6TPM2"/>
<evidence type="ECO:0000313" key="1">
    <source>
        <dbReference type="EMBL" id="EFH85636.1"/>
    </source>
</evidence>
<evidence type="ECO:0000313" key="2">
    <source>
        <dbReference type="Proteomes" id="UP000004508"/>
    </source>
</evidence>
<organism evidence="1 2">
    <name type="scientific">Ktedonobacter racemifer DSM 44963</name>
    <dbReference type="NCBI Taxonomy" id="485913"/>
    <lineage>
        <taxon>Bacteria</taxon>
        <taxon>Bacillati</taxon>
        <taxon>Chloroflexota</taxon>
        <taxon>Ktedonobacteria</taxon>
        <taxon>Ktedonobacterales</taxon>
        <taxon>Ktedonobacteraceae</taxon>
        <taxon>Ktedonobacter</taxon>
    </lineage>
</organism>
<accession>D6TPM2</accession>
<dbReference type="EMBL" id="ADVG01000002">
    <property type="protein sequence ID" value="EFH85636.1"/>
    <property type="molecule type" value="Genomic_DNA"/>
</dbReference>
<gene>
    <name evidence="1" type="ORF">Krac_6863</name>
</gene>
<reference evidence="1 2" key="1">
    <citation type="journal article" date="2011" name="Stand. Genomic Sci.">
        <title>Non-contiguous finished genome sequence and contextual data of the filamentous soil bacterium Ktedonobacter racemifer type strain (SOSP1-21).</title>
        <authorList>
            <person name="Chang Y.J."/>
            <person name="Land M."/>
            <person name="Hauser L."/>
            <person name="Chertkov O."/>
            <person name="Del Rio T.G."/>
            <person name="Nolan M."/>
            <person name="Copeland A."/>
            <person name="Tice H."/>
            <person name="Cheng J.F."/>
            <person name="Lucas S."/>
            <person name="Han C."/>
            <person name="Goodwin L."/>
            <person name="Pitluck S."/>
            <person name="Ivanova N."/>
            <person name="Ovchinikova G."/>
            <person name="Pati A."/>
            <person name="Chen A."/>
            <person name="Palaniappan K."/>
            <person name="Mavromatis K."/>
            <person name="Liolios K."/>
            <person name="Brettin T."/>
            <person name="Fiebig A."/>
            <person name="Rohde M."/>
            <person name="Abt B."/>
            <person name="Goker M."/>
            <person name="Detter J.C."/>
            <person name="Woyke T."/>
            <person name="Bristow J."/>
            <person name="Eisen J.A."/>
            <person name="Markowitz V."/>
            <person name="Hugenholtz P."/>
            <person name="Kyrpides N.C."/>
            <person name="Klenk H.P."/>
            <person name="Lapidus A."/>
        </authorList>
    </citation>
    <scope>NUCLEOTIDE SEQUENCE [LARGE SCALE GENOMIC DNA]</scope>
    <source>
        <strain evidence="2">DSM 44963</strain>
    </source>
</reference>
<keyword evidence="2" id="KW-1185">Reference proteome</keyword>
<comment type="caution">
    <text evidence="1">The sequence shown here is derived from an EMBL/GenBank/DDBJ whole genome shotgun (WGS) entry which is preliminary data.</text>
</comment>
<name>D6TPM2_KTERA</name>
<dbReference type="InParanoid" id="D6TPM2"/>
<sequence>MTSRRITSASLNTAFCGSFVQLRMLSGLIIKSADEPLGREQS</sequence>